<gene>
    <name evidence="2" type="ORF">TSUD_424890</name>
</gene>
<accession>A0A1B5Z9L1</accession>
<comment type="caution">
    <text evidence="2">The sequence shown here is derived from an EMBL/GenBank/DDBJ whole genome shotgun (WGS) entry which is preliminary data.</text>
</comment>
<dbReference type="Pfam" id="PF13966">
    <property type="entry name" value="zf-RVT"/>
    <property type="match status" value="1"/>
</dbReference>
<organism evidence="2 3">
    <name type="scientific">Trifolium subterraneum</name>
    <name type="common">Subterranean clover</name>
    <dbReference type="NCBI Taxonomy" id="3900"/>
    <lineage>
        <taxon>Eukaryota</taxon>
        <taxon>Viridiplantae</taxon>
        <taxon>Streptophyta</taxon>
        <taxon>Embryophyta</taxon>
        <taxon>Tracheophyta</taxon>
        <taxon>Spermatophyta</taxon>
        <taxon>Magnoliopsida</taxon>
        <taxon>eudicotyledons</taxon>
        <taxon>Gunneridae</taxon>
        <taxon>Pentapetalae</taxon>
        <taxon>rosids</taxon>
        <taxon>fabids</taxon>
        <taxon>Fabales</taxon>
        <taxon>Fabaceae</taxon>
        <taxon>Papilionoideae</taxon>
        <taxon>50 kb inversion clade</taxon>
        <taxon>NPAAA clade</taxon>
        <taxon>Hologalegina</taxon>
        <taxon>IRL clade</taxon>
        <taxon>Trifolieae</taxon>
        <taxon>Trifolium</taxon>
    </lineage>
</organism>
<feature type="non-terminal residue" evidence="2">
    <location>
        <position position="1"/>
    </location>
</feature>
<evidence type="ECO:0000313" key="3">
    <source>
        <dbReference type="Proteomes" id="UP000242715"/>
    </source>
</evidence>
<dbReference type="PANTHER" id="PTHR36617">
    <property type="entry name" value="PROTEIN, PUTATIVE-RELATED"/>
    <property type="match status" value="1"/>
</dbReference>
<dbReference type="AlphaFoldDB" id="A0A1B5Z9L1"/>
<proteinExistence type="predicted"/>
<dbReference type="Proteomes" id="UP000242715">
    <property type="component" value="Unassembled WGS sequence"/>
</dbReference>
<name>A0A1B5Z9L1_TRISU</name>
<dbReference type="PANTHER" id="PTHR36617:SF16">
    <property type="entry name" value="OS04G0516500 PROTEIN"/>
    <property type="match status" value="1"/>
</dbReference>
<reference evidence="3" key="1">
    <citation type="journal article" date="2017" name="Front. Plant Sci.">
        <title>Climate Clever Clovers: New Paradigm to Reduce the Environmental Footprint of Ruminants by Breeding Low Methanogenic Forages Utilizing Haplotype Variation.</title>
        <authorList>
            <person name="Kaur P."/>
            <person name="Appels R."/>
            <person name="Bayer P.E."/>
            <person name="Keeble-Gagnere G."/>
            <person name="Wang J."/>
            <person name="Hirakawa H."/>
            <person name="Shirasawa K."/>
            <person name="Vercoe P."/>
            <person name="Stefanova K."/>
            <person name="Durmic Z."/>
            <person name="Nichols P."/>
            <person name="Revell C."/>
            <person name="Isobe S.N."/>
            <person name="Edwards D."/>
            <person name="Erskine W."/>
        </authorList>
    </citation>
    <scope>NUCLEOTIDE SEQUENCE [LARGE SCALE GENOMIC DNA]</scope>
    <source>
        <strain evidence="3">cv. Daliak</strain>
    </source>
</reference>
<feature type="domain" description="Reverse transcriptase zinc-binding" evidence="1">
    <location>
        <begin position="162"/>
        <end position="217"/>
    </location>
</feature>
<dbReference type="InterPro" id="IPR026960">
    <property type="entry name" value="RVT-Znf"/>
</dbReference>
<evidence type="ECO:0000259" key="1">
    <source>
        <dbReference type="Pfam" id="PF13966"/>
    </source>
</evidence>
<evidence type="ECO:0000313" key="2">
    <source>
        <dbReference type="EMBL" id="GAU10809.1"/>
    </source>
</evidence>
<protein>
    <recommendedName>
        <fullName evidence="1">Reverse transcriptase zinc-binding domain-containing protein</fullName>
    </recommendedName>
</protein>
<sequence>KYGGLGVRCARTQNVALLGKLIWEILQSPDKLWVRIFNDIYLKGQLPFNNNVVGGSVIWNAVKKAMSRLKDGFKFKIGDGESSFWYDSWVLKERLCTVVPFVAIQDTALKIKDVWANGEWNLNNLYTNLPESIINVITMIQPCLVMNLPDVWTWDNSTSGVYTVKDAYNWLSNPAPLFDHPNWQWIWRLELPANIQFFTWQAIHMSIPTRAVLHHRHV</sequence>
<dbReference type="EMBL" id="BCLP01051942">
    <property type="protein sequence ID" value="GAU10809.1"/>
    <property type="molecule type" value="Genomic_DNA"/>
</dbReference>
<feature type="non-terminal residue" evidence="2">
    <location>
        <position position="218"/>
    </location>
</feature>
<keyword evidence="3" id="KW-1185">Reference proteome</keyword>
<dbReference type="OrthoDB" id="1436199at2759"/>